<proteinExistence type="predicted"/>
<dbReference type="InterPro" id="IPR035969">
    <property type="entry name" value="Rab-GAP_TBC_sf"/>
</dbReference>
<dbReference type="Gene3D" id="1.10.8.1310">
    <property type="match status" value="1"/>
</dbReference>
<dbReference type="EMBL" id="ULHB01000118">
    <property type="protein sequence ID" value="SYW82590.1"/>
    <property type="molecule type" value="Genomic_DNA"/>
</dbReference>
<evidence type="ECO:0000313" key="6">
    <source>
        <dbReference type="Proteomes" id="UP000179920"/>
    </source>
</evidence>
<dbReference type="PROSITE" id="PS50086">
    <property type="entry name" value="TBC_RABGAP"/>
    <property type="match status" value="1"/>
</dbReference>
<dbReference type="OrthoDB" id="10249988at2759"/>
<accession>A0A1K0GBN0</accession>
<feature type="region of interest" description="Disordered" evidence="2">
    <location>
        <begin position="1"/>
        <end position="51"/>
    </location>
</feature>
<dbReference type="Proteomes" id="UP000658997">
    <property type="component" value="Unassembled WGS sequence"/>
</dbReference>
<keyword evidence="7" id="KW-1185">Reference proteome</keyword>
<reference evidence="5" key="3">
    <citation type="submission" date="2018-08" db="EMBL/GenBank/DDBJ databases">
        <authorList>
            <person name="Guldener U."/>
        </authorList>
    </citation>
    <scope>NUCLEOTIDE SEQUENCE</scope>
    <source>
        <strain evidence="5">UB2</strain>
    </source>
</reference>
<dbReference type="InterPro" id="IPR000195">
    <property type="entry name" value="Rab-GAP-TBC_dom"/>
</dbReference>
<dbReference type="PANTHER" id="PTHR20913:SF7">
    <property type="entry name" value="RE60063P"/>
    <property type="match status" value="1"/>
</dbReference>
<dbReference type="SUPFAM" id="SSF47923">
    <property type="entry name" value="Ypt/Rab-GAP domain of gyp1p"/>
    <property type="match status" value="2"/>
</dbReference>
<dbReference type="InterPro" id="IPR045913">
    <property type="entry name" value="TBC20/Gyp8-like"/>
</dbReference>
<evidence type="ECO:0000256" key="1">
    <source>
        <dbReference type="ARBA" id="ARBA00022468"/>
    </source>
</evidence>
<feature type="region of interest" description="Disordered" evidence="2">
    <location>
        <begin position="141"/>
        <end position="210"/>
    </location>
</feature>
<reference evidence="4" key="2">
    <citation type="submission" date="2016-04" db="EMBL/GenBank/DDBJ databases">
        <authorList>
            <person name="Evans L.H."/>
            <person name="Alamgir A."/>
            <person name="Owens N."/>
            <person name="Weber N.D."/>
            <person name="Virtaneva K."/>
            <person name="Barbian K."/>
            <person name="Babar A."/>
            <person name="Rosenke K."/>
        </authorList>
    </citation>
    <scope>NUCLEOTIDE SEQUENCE</scope>
    <source>
        <strain evidence="4">UB2112</strain>
    </source>
</reference>
<dbReference type="Pfam" id="PF00566">
    <property type="entry name" value="RabGAP-TBC"/>
    <property type="match status" value="1"/>
</dbReference>
<name>A0A1K0GBN0_9BASI</name>
<dbReference type="GO" id="GO:0005789">
    <property type="term" value="C:endoplasmic reticulum membrane"/>
    <property type="evidence" value="ECO:0007669"/>
    <property type="project" value="TreeGrafter"/>
</dbReference>
<feature type="compositionally biased region" description="Basic residues" evidence="2">
    <location>
        <begin position="157"/>
        <end position="167"/>
    </location>
</feature>
<dbReference type="SMART" id="SM00164">
    <property type="entry name" value="TBC"/>
    <property type="match status" value="1"/>
</dbReference>
<evidence type="ECO:0000256" key="2">
    <source>
        <dbReference type="SAM" id="MobiDB-lite"/>
    </source>
</evidence>
<feature type="compositionally biased region" description="Basic residues" evidence="2">
    <location>
        <begin position="667"/>
        <end position="681"/>
    </location>
</feature>
<feature type="domain" description="Rab-GAP TBC" evidence="3">
    <location>
        <begin position="227"/>
        <end position="435"/>
    </location>
</feature>
<protein>
    <submittedName>
        <fullName evidence="5">Related to GYP8 - GTPase-activating protein</fullName>
    </submittedName>
    <submittedName>
        <fullName evidence="4">Related to GYP8-GTPase-activating protein</fullName>
    </submittedName>
</protein>
<evidence type="ECO:0000313" key="7">
    <source>
        <dbReference type="Proteomes" id="UP000658997"/>
    </source>
</evidence>
<dbReference type="Gene3D" id="1.10.472.80">
    <property type="entry name" value="Ypt/Rab-GAP domain of gyp1p, domain 3"/>
    <property type="match status" value="1"/>
</dbReference>
<feature type="region of interest" description="Disordered" evidence="2">
    <location>
        <begin position="642"/>
        <end position="684"/>
    </location>
</feature>
<feature type="compositionally biased region" description="Basic residues" evidence="2">
    <location>
        <begin position="36"/>
        <end position="49"/>
    </location>
</feature>
<evidence type="ECO:0000259" key="3">
    <source>
        <dbReference type="PROSITE" id="PS50086"/>
    </source>
</evidence>
<feature type="compositionally biased region" description="Basic and acidic residues" evidence="2">
    <location>
        <begin position="488"/>
        <end position="509"/>
    </location>
</feature>
<dbReference type="PANTHER" id="PTHR20913">
    <property type="entry name" value="TBC1 DOMAIN FAMILY MEMBER 20/GTPASE"/>
    <property type="match status" value="1"/>
</dbReference>
<evidence type="ECO:0000313" key="4">
    <source>
        <dbReference type="EMBL" id="SAM85440.1"/>
    </source>
</evidence>
<organism evidence="4 6">
    <name type="scientific">Ustilago bromivora</name>
    <dbReference type="NCBI Taxonomy" id="307758"/>
    <lineage>
        <taxon>Eukaryota</taxon>
        <taxon>Fungi</taxon>
        <taxon>Dikarya</taxon>
        <taxon>Basidiomycota</taxon>
        <taxon>Ustilaginomycotina</taxon>
        <taxon>Ustilaginomycetes</taxon>
        <taxon>Ustilaginales</taxon>
        <taxon>Ustilaginaceae</taxon>
        <taxon>Ustilago</taxon>
    </lineage>
</organism>
<evidence type="ECO:0000313" key="5">
    <source>
        <dbReference type="EMBL" id="SYW82590.1"/>
    </source>
</evidence>
<dbReference type="Proteomes" id="UP000179920">
    <property type="component" value="Chromosome XVII"/>
</dbReference>
<feature type="region of interest" description="Disordered" evidence="2">
    <location>
        <begin position="91"/>
        <end position="122"/>
    </location>
</feature>
<reference evidence="6" key="1">
    <citation type="submission" date="2016-04" db="EMBL/GenBank/DDBJ databases">
        <authorList>
            <person name="Guldener U."/>
            <person name="Guldener U."/>
        </authorList>
    </citation>
    <scope>NUCLEOTIDE SEQUENCE [LARGE SCALE GENOMIC DNA]</scope>
    <source>
        <strain evidence="6">UB2112</strain>
    </source>
</reference>
<dbReference type="GO" id="GO:0005096">
    <property type="term" value="F:GTPase activator activity"/>
    <property type="evidence" value="ECO:0007669"/>
    <property type="project" value="UniProtKB-KW"/>
</dbReference>
<feature type="compositionally biased region" description="Low complexity" evidence="2">
    <location>
        <begin position="172"/>
        <end position="201"/>
    </location>
</feature>
<feature type="region of interest" description="Disordered" evidence="2">
    <location>
        <begin position="600"/>
        <end position="627"/>
    </location>
</feature>
<dbReference type="AlphaFoldDB" id="A0A1K0GBN0"/>
<dbReference type="GO" id="GO:0006888">
    <property type="term" value="P:endoplasmic reticulum to Golgi vesicle-mediated transport"/>
    <property type="evidence" value="ECO:0007669"/>
    <property type="project" value="TreeGrafter"/>
</dbReference>
<dbReference type="EMBL" id="LT558133">
    <property type="protein sequence ID" value="SAM85440.1"/>
    <property type="molecule type" value="Genomic_DNA"/>
</dbReference>
<sequence length="753" mass="81853">MAQRTGSAESATASSAEQRRKEASGSTDFAESLRARNGRKQRAKRRRRLLQQQCLQPVRPLTKSTSLESLVAAWLFLLDITQDQVSHKAELLSEKPTRAGPAESSDVPKILKESLPSPIPLDKDRWQVASDILEVDGVKDDASRNSISTGDDGWKVVKSKKTKRRKGAITESTTSPPDSSSLGDSVTSGATSSTSRSTPSMSPNPDANAAPIKQGALALQEDPHHTKVTAVTDQERYPELSPRDIEQVAKDVERSFIGPAFKGLFTSQAAVNNNEQTASMSSQKLFRRKQLSHLVLMTLNRHPALRYFQGYHDILSVVLLTLAPQPPSPLPTETEQDPSMLFADATQQALLLLVTERISLHVIRDSLTRDLLPIMGQLKLLGNLIRLCDPALAELVDRASPLPFFALPWLLTLLTHDAGEVVVMQKVLAFVLAFGPSAAIYLCAAVLLQRKEEVMTMDPDELEDPAMLHTILGRLPHIAADSGEDEQAEVKGGPEVKDKQERALSRESSKEAIYVDPDVELPSLASDRALAASTAAGCASDPGTRRQKKGLPISTLLKKAVDLMDRYPLQSSDMEADKIMGPSSVLFTWSRVFDLPVDDMDAPDPRDIVNSDKGQNPDEASPSHSIDWSAQNDLAKKALTGPTDAIVRDPHPPPPTPPTSDTDEKHSHSHPHHHHLGKKRGGKTEWEQQAKMLAVVGISGLLVAALIGASQNPSNAASSAANLVRETTSEETKRVLTLIVSLLSNWGRVVESG</sequence>
<keyword evidence="1" id="KW-0343">GTPase activation</keyword>
<feature type="compositionally biased region" description="Low complexity" evidence="2">
    <location>
        <begin position="7"/>
        <end position="16"/>
    </location>
</feature>
<feature type="region of interest" description="Disordered" evidence="2">
    <location>
        <begin position="483"/>
        <end position="509"/>
    </location>
</feature>
<gene>
    <name evidence="5" type="ORF">UBRO2_04712</name>
    <name evidence="4" type="ORF">UBRO_07305</name>
</gene>